<dbReference type="InterPro" id="IPR029045">
    <property type="entry name" value="ClpP/crotonase-like_dom_sf"/>
</dbReference>
<evidence type="ECO:0000313" key="2">
    <source>
        <dbReference type="EMBL" id="TGY89684.1"/>
    </source>
</evidence>
<dbReference type="Proteomes" id="UP000308054">
    <property type="component" value="Unassembled WGS sequence"/>
</dbReference>
<dbReference type="PANTHER" id="PTHR42964:SF1">
    <property type="entry name" value="POLYKETIDE BIOSYNTHESIS ENOYL-COA HYDRATASE PKSH-RELATED"/>
    <property type="match status" value="1"/>
</dbReference>
<dbReference type="RefSeq" id="WP_135994183.1">
    <property type="nucleotide sequence ID" value="NZ_CP071057.1"/>
</dbReference>
<name>A0A4S2H2D1_9PROT</name>
<dbReference type="Pfam" id="PF00378">
    <property type="entry name" value="ECH_1"/>
    <property type="match status" value="1"/>
</dbReference>
<dbReference type="EMBL" id="SRXW01000001">
    <property type="protein sequence ID" value="TGY89684.1"/>
    <property type="molecule type" value="Genomic_DNA"/>
</dbReference>
<keyword evidence="3" id="KW-1185">Reference proteome</keyword>
<gene>
    <name evidence="2" type="ORF">E5163_00650</name>
</gene>
<keyword evidence="2" id="KW-0456">Lyase</keyword>
<evidence type="ECO:0000256" key="1">
    <source>
        <dbReference type="ARBA" id="ARBA00005254"/>
    </source>
</evidence>
<dbReference type="EC" id="4.2.1.17" evidence="2"/>
<dbReference type="InterPro" id="IPR051683">
    <property type="entry name" value="Enoyl-CoA_Hydratase/Isomerase"/>
</dbReference>
<comment type="caution">
    <text evidence="2">The sequence shown here is derived from an EMBL/GenBank/DDBJ whole genome shotgun (WGS) entry which is preliminary data.</text>
</comment>
<dbReference type="GO" id="GO:0016853">
    <property type="term" value="F:isomerase activity"/>
    <property type="evidence" value="ECO:0007669"/>
    <property type="project" value="UniProtKB-KW"/>
</dbReference>
<dbReference type="GO" id="GO:0004300">
    <property type="term" value="F:enoyl-CoA hydratase activity"/>
    <property type="evidence" value="ECO:0007669"/>
    <property type="project" value="UniProtKB-EC"/>
</dbReference>
<dbReference type="GO" id="GO:0008300">
    <property type="term" value="P:isoprenoid catabolic process"/>
    <property type="evidence" value="ECO:0007669"/>
    <property type="project" value="TreeGrafter"/>
</dbReference>
<comment type="similarity">
    <text evidence="1">Belongs to the enoyl-CoA hydratase/isomerase family.</text>
</comment>
<dbReference type="AlphaFoldDB" id="A0A4S2H2D1"/>
<protein>
    <submittedName>
        <fullName evidence="2">Enoyl-CoA hydratase/isomerase family protein</fullName>
        <ecNumber evidence="2">4.2.1.17</ecNumber>
    </submittedName>
</protein>
<dbReference type="SUPFAM" id="SSF52096">
    <property type="entry name" value="ClpP/crotonase"/>
    <property type="match status" value="1"/>
</dbReference>
<sequence length="266" mass="28822">MAERSTDDVLLNVTPAGAAIVTLNRPDKHNAFNADIIARLSDIFETLRANEQVRIVFLRGAGKSFSAGADLEWMKAAADWTHEDNVQDAMGLAHMLKRLHELPQTTVALVQGAAMGGGAGLMAACDIAVAVKDAKIRFSEVRLGLTPATISPFVVRAIGPRWARALFATGEGFDGAYAEKIGLAQYTVESADELDDMMEHLAQLAFHTAPGAVRAAKALVDDVFGKEIDEHLLHRCAKNIADRRASEEGREGLAAFLEKRKPYWAE</sequence>
<dbReference type="InterPro" id="IPR014748">
    <property type="entry name" value="Enoyl-CoA_hydra_C"/>
</dbReference>
<dbReference type="InterPro" id="IPR001753">
    <property type="entry name" value="Enoyl-CoA_hydra/iso"/>
</dbReference>
<dbReference type="PANTHER" id="PTHR42964">
    <property type="entry name" value="ENOYL-COA HYDRATASE"/>
    <property type="match status" value="1"/>
</dbReference>
<accession>A0A4S2H2D1</accession>
<dbReference type="OrthoDB" id="9795613at2"/>
<proteinExistence type="inferred from homology"/>
<dbReference type="CDD" id="cd06558">
    <property type="entry name" value="crotonase-like"/>
    <property type="match status" value="1"/>
</dbReference>
<dbReference type="Gene3D" id="1.10.12.10">
    <property type="entry name" value="Lyase 2-enoyl-coa Hydratase, Chain A, domain 2"/>
    <property type="match status" value="1"/>
</dbReference>
<dbReference type="Gene3D" id="3.90.226.10">
    <property type="entry name" value="2-enoyl-CoA Hydratase, Chain A, domain 1"/>
    <property type="match status" value="1"/>
</dbReference>
<evidence type="ECO:0000313" key="3">
    <source>
        <dbReference type="Proteomes" id="UP000308054"/>
    </source>
</evidence>
<keyword evidence="2" id="KW-0413">Isomerase</keyword>
<reference evidence="2 3" key="1">
    <citation type="journal article" date="2017" name="Int. J. Syst. Evol. Microbiol.">
        <title>Marinicauda algicola sp. nov., isolated from a marine red alga Rhodosorus marinus.</title>
        <authorList>
            <person name="Jeong S.E."/>
            <person name="Jeon S.H."/>
            <person name="Chun B.H."/>
            <person name="Kim D.W."/>
            <person name="Jeon C.O."/>
        </authorList>
    </citation>
    <scope>NUCLEOTIDE SEQUENCE [LARGE SCALE GENOMIC DNA]</scope>
    <source>
        <strain evidence="2 3">JCM 31718</strain>
    </source>
</reference>
<organism evidence="2 3">
    <name type="scientific">Marinicauda algicola</name>
    <dbReference type="NCBI Taxonomy" id="2029849"/>
    <lineage>
        <taxon>Bacteria</taxon>
        <taxon>Pseudomonadati</taxon>
        <taxon>Pseudomonadota</taxon>
        <taxon>Alphaproteobacteria</taxon>
        <taxon>Maricaulales</taxon>
        <taxon>Maricaulaceae</taxon>
        <taxon>Marinicauda</taxon>
    </lineage>
</organism>